<protein>
    <submittedName>
        <fullName evidence="2">Uncharacterized protein</fullName>
    </submittedName>
</protein>
<dbReference type="EMBL" id="CAAHFH010000001">
    <property type="protein sequence ID" value="VGO18345.1"/>
    <property type="molecule type" value="Genomic_DNA"/>
</dbReference>
<sequence length="507" mass="56614">MKCSLYIVALLFSAGVVQGASVLDIFPDTGTAPVAGSSSCSFDYKASGSTWTEGIHEEQVFLASIQGDGWKMGVGKGGQIYSLRGPFGESVPPQRVESPWNDEVWQAVITSEPLIAPLQDYQNANPKERAITTPLMYFVHQAGIYTKGAGMENGTAPAPFYSPCLRKRWNPETRTLELVNWMQQARTPCVWKSGVLIYTAYRDLGEGIIEVNQVLHNFGSEKLTFLNVPWGGVRQSSLPHTIMSRADGSWAEEIGTWGWVDLPTRTLKDAGGWEAWTQNTGNEASPSLALVFGFQRDKMDEEWEADSQVIRWGSANSETRDYQVTERICHINVEEGDSLSIRWYLVAGEFSKVWKHAANLVDKAGVSRIQFDADKRQSVWIVDGKVVTEGNGKPSFELFAFPVEGTVPVFLLKDKRTVKQIISTDIYAMTESEPYPNPLPEELPFYSIYNDRSIYKQYAPHIGYQNLLGYAFKKKPASMKVQKLAVSKTKILSLDTEAYTLWIPAAK</sequence>
<evidence type="ECO:0000313" key="2">
    <source>
        <dbReference type="EMBL" id="VGO18345.1"/>
    </source>
</evidence>
<accession>A0A6C2UDX6</accession>
<evidence type="ECO:0000313" key="3">
    <source>
        <dbReference type="Proteomes" id="UP000346198"/>
    </source>
</evidence>
<feature type="signal peptide" evidence="1">
    <location>
        <begin position="1"/>
        <end position="19"/>
    </location>
</feature>
<reference evidence="2 3" key="1">
    <citation type="submission" date="2019-04" db="EMBL/GenBank/DDBJ databases">
        <authorList>
            <person name="Van Vliet M D."/>
        </authorList>
    </citation>
    <scope>NUCLEOTIDE SEQUENCE [LARGE SCALE GENOMIC DNA]</scope>
    <source>
        <strain evidence="2 3">F21</strain>
    </source>
</reference>
<keyword evidence="1" id="KW-0732">Signal</keyword>
<proteinExistence type="predicted"/>
<evidence type="ECO:0000256" key="1">
    <source>
        <dbReference type="SAM" id="SignalP"/>
    </source>
</evidence>
<dbReference type="AlphaFoldDB" id="A0A6C2UDX6"/>
<feature type="chain" id="PRO_5025479967" evidence="1">
    <location>
        <begin position="20"/>
        <end position="507"/>
    </location>
</feature>
<dbReference type="RefSeq" id="WP_136059841.1">
    <property type="nucleotide sequence ID" value="NZ_CAAHFH010000001.1"/>
</dbReference>
<name>A0A6C2UDX6_9BACT</name>
<organism evidence="2 3">
    <name type="scientific">Pontiella sulfatireligans</name>
    <dbReference type="NCBI Taxonomy" id="2750658"/>
    <lineage>
        <taxon>Bacteria</taxon>
        <taxon>Pseudomonadati</taxon>
        <taxon>Kiritimatiellota</taxon>
        <taxon>Kiritimatiellia</taxon>
        <taxon>Kiritimatiellales</taxon>
        <taxon>Pontiellaceae</taxon>
        <taxon>Pontiella</taxon>
    </lineage>
</organism>
<dbReference type="Proteomes" id="UP000346198">
    <property type="component" value="Unassembled WGS sequence"/>
</dbReference>
<keyword evidence="3" id="KW-1185">Reference proteome</keyword>
<gene>
    <name evidence="2" type="ORF">SCARR_00397</name>
</gene>